<dbReference type="Proteomes" id="UP000537131">
    <property type="component" value="Unassembled WGS sequence"/>
</dbReference>
<dbReference type="RefSeq" id="WP_169298023.1">
    <property type="nucleotide sequence ID" value="NZ_JABBNI010000022.1"/>
</dbReference>
<dbReference type="AlphaFoldDB" id="A0A7Y0EJ93"/>
<protein>
    <submittedName>
        <fullName evidence="2">Class I SAM-dependent methyltransferase</fullName>
    </submittedName>
</protein>
<dbReference type="Pfam" id="PF13847">
    <property type="entry name" value="Methyltransf_31"/>
    <property type="match status" value="1"/>
</dbReference>
<keyword evidence="3" id="KW-1185">Reference proteome</keyword>
<proteinExistence type="predicted"/>
<gene>
    <name evidence="2" type="ORF">HBE96_12140</name>
</gene>
<dbReference type="PANTHER" id="PTHR43861">
    <property type="entry name" value="TRANS-ACONITATE 2-METHYLTRANSFERASE-RELATED"/>
    <property type="match status" value="1"/>
</dbReference>
<name>A0A7Y0EJ93_9CLOT</name>
<accession>A0A7Y0EJ93</accession>
<feature type="domain" description="Methyltransferase" evidence="1">
    <location>
        <begin position="35"/>
        <end position="145"/>
    </location>
</feature>
<evidence type="ECO:0000313" key="2">
    <source>
        <dbReference type="EMBL" id="NMM63415.1"/>
    </source>
</evidence>
<evidence type="ECO:0000259" key="1">
    <source>
        <dbReference type="Pfam" id="PF13847"/>
    </source>
</evidence>
<sequence>MENREFFNDIAEKWDSICCHPEKKVKYIFDKINLERGSSVLDIGSGTGVVIPYIEKEIGMEGKLTALDVSEKMIEISRKKHSYNNLNFAVEDFYLYSCIKRYDCIIAYSCYPHFTDSKAFFEKAHSLLKKDGKIVIAHVESRDKINSRHNEINHKIDSNTLDEVGITLSIMRKADFEIIYAEDSSEYYICIGKKVESYI</sequence>
<dbReference type="GO" id="GO:0032259">
    <property type="term" value="P:methylation"/>
    <property type="evidence" value="ECO:0007669"/>
    <property type="project" value="UniProtKB-KW"/>
</dbReference>
<evidence type="ECO:0000313" key="3">
    <source>
        <dbReference type="Proteomes" id="UP000537131"/>
    </source>
</evidence>
<dbReference type="CDD" id="cd02440">
    <property type="entry name" value="AdoMet_MTases"/>
    <property type="match status" value="1"/>
</dbReference>
<organism evidence="2 3">
    <name type="scientific">Clostridium muellerianum</name>
    <dbReference type="NCBI Taxonomy" id="2716538"/>
    <lineage>
        <taxon>Bacteria</taxon>
        <taxon>Bacillati</taxon>
        <taxon>Bacillota</taxon>
        <taxon>Clostridia</taxon>
        <taxon>Eubacteriales</taxon>
        <taxon>Clostridiaceae</taxon>
        <taxon>Clostridium</taxon>
    </lineage>
</organism>
<dbReference type="GO" id="GO:0008168">
    <property type="term" value="F:methyltransferase activity"/>
    <property type="evidence" value="ECO:0007669"/>
    <property type="project" value="UniProtKB-KW"/>
</dbReference>
<dbReference type="SUPFAM" id="SSF53335">
    <property type="entry name" value="S-adenosyl-L-methionine-dependent methyltransferases"/>
    <property type="match status" value="1"/>
</dbReference>
<dbReference type="EMBL" id="JABBNI010000022">
    <property type="protein sequence ID" value="NMM63415.1"/>
    <property type="molecule type" value="Genomic_DNA"/>
</dbReference>
<dbReference type="InterPro" id="IPR029063">
    <property type="entry name" value="SAM-dependent_MTases_sf"/>
</dbReference>
<comment type="caution">
    <text evidence="2">The sequence shown here is derived from an EMBL/GenBank/DDBJ whole genome shotgun (WGS) entry which is preliminary data.</text>
</comment>
<keyword evidence="2" id="KW-0489">Methyltransferase</keyword>
<reference evidence="2 3" key="1">
    <citation type="submission" date="2020-06" db="EMBL/GenBank/DDBJ databases">
        <title>Complete Genome Sequence of Clostridium muelleri sp. nov. P21T, an Acid-Alcohol Producing Acetogen Isolated from Old Hay.</title>
        <authorList>
            <person name="Duncan K.E."/>
            <person name="Tanner R.S."/>
        </authorList>
    </citation>
    <scope>NUCLEOTIDE SEQUENCE [LARGE SCALE GENOMIC DNA]</scope>
    <source>
        <strain evidence="2 3">P21</strain>
    </source>
</reference>
<keyword evidence="2" id="KW-0808">Transferase</keyword>
<dbReference type="InterPro" id="IPR025714">
    <property type="entry name" value="Methyltranfer_dom"/>
</dbReference>
<dbReference type="Gene3D" id="3.40.50.150">
    <property type="entry name" value="Vaccinia Virus protein VP39"/>
    <property type="match status" value="1"/>
</dbReference>